<evidence type="ECO:0000256" key="1">
    <source>
        <dbReference type="ARBA" id="ARBA00005622"/>
    </source>
</evidence>
<evidence type="ECO:0000313" key="4">
    <source>
        <dbReference type="EMBL" id="RBL89920.1"/>
    </source>
</evidence>
<dbReference type="GO" id="GO:0016788">
    <property type="term" value="F:hydrolase activity, acting on ester bonds"/>
    <property type="evidence" value="ECO:0007669"/>
    <property type="project" value="TreeGrafter"/>
</dbReference>
<protein>
    <submittedName>
        <fullName evidence="4">Alpha/beta hydrolase</fullName>
    </submittedName>
</protein>
<evidence type="ECO:0000256" key="3">
    <source>
        <dbReference type="SAM" id="SignalP"/>
    </source>
</evidence>
<evidence type="ECO:0000256" key="2">
    <source>
        <dbReference type="ARBA" id="ARBA00022801"/>
    </source>
</evidence>
<dbReference type="InterPro" id="IPR052558">
    <property type="entry name" value="Siderophore_Hydrolase_D"/>
</dbReference>
<dbReference type="InterPro" id="IPR000801">
    <property type="entry name" value="Esterase-like"/>
</dbReference>
<dbReference type="PANTHER" id="PTHR40841:SF2">
    <property type="entry name" value="SIDEROPHORE-DEGRADING ESTERASE (EUROFUNG)"/>
    <property type="match status" value="1"/>
</dbReference>
<dbReference type="PROSITE" id="PS51257">
    <property type="entry name" value="PROKAR_LIPOPROTEIN"/>
    <property type="match status" value="1"/>
</dbReference>
<gene>
    <name evidence="4" type="ORF">DF182_25935</name>
</gene>
<keyword evidence="2 4" id="KW-0378">Hydrolase</keyword>
<dbReference type="InterPro" id="IPR029058">
    <property type="entry name" value="AB_hydrolase_fold"/>
</dbReference>
<dbReference type="OrthoDB" id="9784036at2"/>
<dbReference type="Gene3D" id="3.40.50.1820">
    <property type="entry name" value="alpha/beta hydrolase"/>
    <property type="match status" value="1"/>
</dbReference>
<accession>A0A365XUU9</accession>
<keyword evidence="3" id="KW-0732">Signal</keyword>
<dbReference type="EMBL" id="QFFJ01000002">
    <property type="protein sequence ID" value="RBL89920.1"/>
    <property type="molecule type" value="Genomic_DNA"/>
</dbReference>
<dbReference type="RefSeq" id="WP_113618669.1">
    <property type="nucleotide sequence ID" value="NZ_QFFJ01000002.1"/>
</dbReference>
<dbReference type="AlphaFoldDB" id="A0A365XUU9"/>
<organism evidence="4 5">
    <name type="scientific">Chitinophaga flava</name>
    <dbReference type="NCBI Taxonomy" id="2259036"/>
    <lineage>
        <taxon>Bacteria</taxon>
        <taxon>Pseudomonadati</taxon>
        <taxon>Bacteroidota</taxon>
        <taxon>Chitinophagia</taxon>
        <taxon>Chitinophagales</taxon>
        <taxon>Chitinophagaceae</taxon>
        <taxon>Chitinophaga</taxon>
    </lineage>
</organism>
<proteinExistence type="inferred from homology"/>
<keyword evidence="5" id="KW-1185">Reference proteome</keyword>
<dbReference type="SUPFAM" id="SSF53474">
    <property type="entry name" value="alpha/beta-Hydrolases"/>
    <property type="match status" value="1"/>
</dbReference>
<feature type="signal peptide" evidence="3">
    <location>
        <begin position="1"/>
        <end position="19"/>
    </location>
</feature>
<reference evidence="4 5" key="1">
    <citation type="submission" date="2018-05" db="EMBL/GenBank/DDBJ databases">
        <title>Chitinophaga sp. K3CV102501T nov., isolated from isolated from a monsoon evergreen broad-leaved forest soil.</title>
        <authorList>
            <person name="Lv Y."/>
        </authorList>
    </citation>
    <scope>NUCLEOTIDE SEQUENCE [LARGE SCALE GENOMIC DNA]</scope>
    <source>
        <strain evidence="4 5">GDMCC 1.1325</strain>
    </source>
</reference>
<dbReference type="PANTHER" id="PTHR40841">
    <property type="entry name" value="SIDEROPHORE TRIACETYLFUSARININE C ESTERASE"/>
    <property type="match status" value="1"/>
</dbReference>
<evidence type="ECO:0000313" key="5">
    <source>
        <dbReference type="Proteomes" id="UP000253410"/>
    </source>
</evidence>
<name>A0A365XUU9_9BACT</name>
<feature type="chain" id="PRO_5016612968" evidence="3">
    <location>
        <begin position="20"/>
        <end position="365"/>
    </location>
</feature>
<comment type="similarity">
    <text evidence="1">Belongs to the esterase D family.</text>
</comment>
<dbReference type="Pfam" id="PF00756">
    <property type="entry name" value="Esterase"/>
    <property type="match status" value="1"/>
</dbReference>
<comment type="caution">
    <text evidence="4">The sequence shown here is derived from an EMBL/GenBank/DDBJ whole genome shotgun (WGS) entry which is preliminary data.</text>
</comment>
<sequence>MKKIFFFMLYLCTALSCLAQEPITIGKKYTLSSSILQEKREFWVYLPPDYNHPDFAPARYPVVYLLDGDANFHSFTGLQEILSKGPYASIPQMIIVGILNTDRTRDLTPTASGRKAYYDKKSTLYQQSGGNSQFIAFLQQELRPYIDSAYRTSGYNILNGHSFGGLTAANILLHHTRLFNAYIIIDPSLWWDEQLMLRQGDSILPKKNFSGTSIYVAMAHKEIVSQDTATDHPTAIRAFEQQLQRIQPPGLRWKFRYYPEDDHGTVPLPAEFDGLKFIYSGHQVHVKQATADPSLITRHYDTLSARLGFPCKPAEHYLNWLGNYCIRIGKIDNAITIFEMAVRYYPQSGHARSSLSAAISKRKGG</sequence>
<dbReference type="Proteomes" id="UP000253410">
    <property type="component" value="Unassembled WGS sequence"/>
</dbReference>